<protein>
    <recommendedName>
        <fullName evidence="5">Alpha-galactosidase</fullName>
    </recommendedName>
</protein>
<evidence type="ECO:0000313" key="4">
    <source>
        <dbReference type="Proteomes" id="UP000007800"/>
    </source>
</evidence>
<accession>C5LCP4</accession>
<dbReference type="InterPro" id="IPR013785">
    <property type="entry name" value="Aldolase_TIM"/>
</dbReference>
<dbReference type="EMBL" id="GG680918">
    <property type="protein sequence ID" value="EER05727.1"/>
    <property type="molecule type" value="Genomic_DNA"/>
</dbReference>
<dbReference type="InterPro" id="IPR017853">
    <property type="entry name" value="GH"/>
</dbReference>
<reference evidence="3 4" key="1">
    <citation type="submission" date="2008-07" db="EMBL/GenBank/DDBJ databases">
        <authorList>
            <person name="El-Sayed N."/>
            <person name="Caler E."/>
            <person name="Inman J."/>
            <person name="Amedeo P."/>
            <person name="Hass B."/>
            <person name="Wortman J."/>
        </authorList>
    </citation>
    <scope>NUCLEOTIDE SEQUENCE [LARGE SCALE GENOMIC DNA]</scope>
    <source>
        <strain evidence="4">ATCC 50983 / TXsc</strain>
    </source>
</reference>
<name>C5LCP4_PERM5</name>
<evidence type="ECO:0000256" key="1">
    <source>
        <dbReference type="SAM" id="MobiDB-lite"/>
    </source>
</evidence>
<keyword evidence="2" id="KW-0812">Transmembrane</keyword>
<dbReference type="SUPFAM" id="SSF51445">
    <property type="entry name" value="(Trans)glycosidases"/>
    <property type="match status" value="1"/>
</dbReference>
<proteinExistence type="predicted"/>
<evidence type="ECO:0000313" key="3">
    <source>
        <dbReference type="EMBL" id="EER05727.1"/>
    </source>
</evidence>
<keyword evidence="2" id="KW-1133">Transmembrane helix</keyword>
<dbReference type="OMA" id="PFHSWLH"/>
<dbReference type="GeneID" id="9042930"/>
<dbReference type="InParanoid" id="C5LCP4"/>
<keyword evidence="4" id="KW-1185">Reference proteome</keyword>
<organism evidence="4">
    <name type="scientific">Perkinsus marinus (strain ATCC 50983 / TXsc)</name>
    <dbReference type="NCBI Taxonomy" id="423536"/>
    <lineage>
        <taxon>Eukaryota</taxon>
        <taxon>Sar</taxon>
        <taxon>Alveolata</taxon>
        <taxon>Perkinsozoa</taxon>
        <taxon>Perkinsea</taxon>
        <taxon>Perkinsida</taxon>
        <taxon>Perkinsidae</taxon>
        <taxon>Perkinsus</taxon>
    </lineage>
</organism>
<dbReference type="OrthoDB" id="445117at2759"/>
<gene>
    <name evidence="3" type="ORF">Pmar_PMAR011775</name>
</gene>
<evidence type="ECO:0000256" key="2">
    <source>
        <dbReference type="SAM" id="Phobius"/>
    </source>
</evidence>
<feature type="transmembrane region" description="Helical" evidence="2">
    <location>
        <begin position="21"/>
        <end position="41"/>
    </location>
</feature>
<evidence type="ECO:0008006" key="5">
    <source>
        <dbReference type="Google" id="ProtNLM"/>
    </source>
</evidence>
<dbReference type="Proteomes" id="UP000007800">
    <property type="component" value="Unassembled WGS sequence"/>
</dbReference>
<feature type="region of interest" description="Disordered" evidence="1">
    <location>
        <begin position="49"/>
        <end position="71"/>
    </location>
</feature>
<dbReference type="AlphaFoldDB" id="C5LCP4"/>
<keyword evidence="2" id="KW-0472">Membrane</keyword>
<sequence>MVGDHRHGPSVLGPKGFRNRLIGGIFLCIILWYFYLAMIALPGREGIGSRSPVVPDNSGQSGDGRPQALSSIGQDMRIDGDRVALEVYQTDKGMRARAIFDTVEGKKDTVDMGSLFYIEAPDGCEVYPEVCKIRPSLDDEVLTLEGRGWAHDKLRLDFQCTCGKGGEPFTVRWAGMVTMKDSPKNLVTTPIARVAVRVVSKTPLEMRSLLLLDIPLDRGKVPEDEPYKAGVVDGSPVIIPERSLYCGLEHPRAKNVFEEKSRRAAGFIRHPITDFGYSAAVGKFDPLQGSVSLFKTFSNYIEMIRAAPFHSWLHYNTWYDLRYKPCIDAEVGGHDPYCEYSKKFTEDNVNERINAIATALEGEGVHLDGVLLDDGWDDWDTLWGVNKKAFPSGDLSAVAKKAQEEHNVKLGVWMSPFGGYQEASRRRLIHGMKMGYEVDMERRTFTLAGKKYSKVSSWEAASI</sequence>
<dbReference type="RefSeq" id="XP_002773911.1">
    <property type="nucleotide sequence ID" value="XM_002773865.1"/>
</dbReference>
<dbReference type="Gene3D" id="3.20.20.70">
    <property type="entry name" value="Aldolase class I"/>
    <property type="match status" value="1"/>
</dbReference>